<feature type="region of interest" description="Disordered" evidence="1">
    <location>
        <begin position="1"/>
        <end position="42"/>
    </location>
</feature>
<evidence type="ECO:0000313" key="3">
    <source>
        <dbReference type="EMBL" id="MBF4802764.1"/>
    </source>
</evidence>
<protein>
    <submittedName>
        <fullName evidence="3">Uncharacterized protein</fullName>
    </submittedName>
</protein>
<dbReference type="Proteomes" id="UP000787322">
    <property type="component" value="Unassembled WGS sequence"/>
</dbReference>
<accession>A0A9D5X378</accession>
<comment type="caution">
    <text evidence="3">The sequence shown here is derived from an EMBL/GenBank/DDBJ whole genome shotgun (WGS) entry which is preliminary data.</text>
</comment>
<evidence type="ECO:0000256" key="1">
    <source>
        <dbReference type="SAM" id="MobiDB-lite"/>
    </source>
</evidence>
<evidence type="ECO:0000313" key="4">
    <source>
        <dbReference type="Proteomes" id="UP000787322"/>
    </source>
</evidence>
<dbReference type="EMBL" id="JABZGU010000046">
    <property type="protein sequence ID" value="MBF4802764.1"/>
    <property type="molecule type" value="Genomic_DNA"/>
</dbReference>
<sequence length="187" mass="21003">MDTSNNLENNVSPANQNPRSDTQQDFEYAESFEQEAQPADGADLYAAGAQHFSTSEAFEHEGEGAAKQPYVRQHRHHKTVEPISDFTMPGEKLELPENQAAGFESSKGSYAKKGWRKPKNEIAHLRKDVHYGQFLQVPKGQRDIFVRKERRSNAGSLIAAIIVLAIIAAVVYFLWTWMSANWGVAVR</sequence>
<feature type="transmembrane region" description="Helical" evidence="2">
    <location>
        <begin position="157"/>
        <end position="178"/>
    </location>
</feature>
<keyword evidence="2" id="KW-0472">Membrane</keyword>
<gene>
    <name evidence="3" type="ORF">HXK24_02925</name>
</gene>
<proteinExistence type="predicted"/>
<evidence type="ECO:0000256" key="2">
    <source>
        <dbReference type="SAM" id="Phobius"/>
    </source>
</evidence>
<keyword evidence="2" id="KW-0812">Transmembrane</keyword>
<organism evidence="3 4">
    <name type="scientific">Lancefieldella parvula</name>
    <dbReference type="NCBI Taxonomy" id="1382"/>
    <lineage>
        <taxon>Bacteria</taxon>
        <taxon>Bacillati</taxon>
        <taxon>Actinomycetota</taxon>
        <taxon>Coriobacteriia</taxon>
        <taxon>Coriobacteriales</taxon>
        <taxon>Atopobiaceae</taxon>
        <taxon>Lancefieldella</taxon>
    </lineage>
</organism>
<dbReference type="AlphaFoldDB" id="A0A9D5X378"/>
<name>A0A9D5X378_9ACTN</name>
<keyword evidence="2" id="KW-1133">Transmembrane helix</keyword>
<feature type="compositionally biased region" description="Polar residues" evidence="1">
    <location>
        <begin position="1"/>
        <end position="25"/>
    </location>
</feature>
<reference evidence="3" key="1">
    <citation type="submission" date="2020-04" db="EMBL/GenBank/DDBJ databases">
        <title>Deep metagenomics examines the oral microbiome during advanced dental caries in children, revealing novel taxa and co-occurrences with host molecules.</title>
        <authorList>
            <person name="Baker J.L."/>
            <person name="Morton J.T."/>
            <person name="Dinis M."/>
            <person name="Alvarez R."/>
            <person name="Tran N.C."/>
            <person name="Knight R."/>
            <person name="Edlund A."/>
        </authorList>
    </citation>
    <scope>NUCLEOTIDE SEQUENCE</scope>
    <source>
        <strain evidence="3">JCVI_3_bin.11</strain>
    </source>
</reference>